<comment type="caution">
    <text evidence="1">The sequence shown here is derived from an EMBL/GenBank/DDBJ whole genome shotgun (WGS) entry which is preliminary data.</text>
</comment>
<dbReference type="AlphaFoldDB" id="A0A170SNL0"/>
<gene>
    <name evidence="1" type="ORF">EHRUM3_04050</name>
</gene>
<name>A0A170SNL0_EHRRU</name>
<feature type="non-terminal residue" evidence="1">
    <location>
        <position position="1"/>
    </location>
</feature>
<accession>A0A170SNL0</accession>
<protein>
    <submittedName>
        <fullName evidence="1">Uncharacterized protein</fullName>
    </submittedName>
</protein>
<evidence type="ECO:0000313" key="2">
    <source>
        <dbReference type="Proteomes" id="UP000092731"/>
    </source>
</evidence>
<proteinExistence type="predicted"/>
<reference evidence="2" key="1">
    <citation type="submission" date="2016-05" db="EMBL/GenBank/DDBJ databases">
        <title>Draft genome sequences of four strains of Ehrlichia ruminantium, a tick-borne pathogen of ruminants, isolated from Zimbabwe, The Gambia and Ghana.</title>
        <authorList>
            <person name="Nakao R."/>
            <person name="Jongejan F."/>
            <person name="Sugimoto C."/>
        </authorList>
    </citation>
    <scope>NUCLEOTIDE SEQUENCE [LARGE SCALE GENOMIC DNA]</scope>
    <source>
        <strain evidence="2">Pokoase 417</strain>
    </source>
</reference>
<dbReference type="EMBL" id="BDDM01000131">
    <property type="protein sequence ID" value="GAT78192.1"/>
    <property type="molecule type" value="Genomic_DNA"/>
</dbReference>
<organism evidence="1 2">
    <name type="scientific">Ehrlichia ruminantium</name>
    <name type="common">heartwater rickettsia</name>
    <name type="synonym">Cowdria ruminantium</name>
    <dbReference type="NCBI Taxonomy" id="779"/>
    <lineage>
        <taxon>Bacteria</taxon>
        <taxon>Pseudomonadati</taxon>
        <taxon>Pseudomonadota</taxon>
        <taxon>Alphaproteobacteria</taxon>
        <taxon>Rickettsiales</taxon>
        <taxon>Anaplasmataceae</taxon>
        <taxon>Ehrlichia</taxon>
    </lineage>
</organism>
<sequence length="21" mass="2603">LYLKNRLIIENDVILHIYFVN</sequence>
<dbReference type="Proteomes" id="UP000092731">
    <property type="component" value="Unassembled WGS sequence"/>
</dbReference>
<evidence type="ECO:0000313" key="1">
    <source>
        <dbReference type="EMBL" id="GAT78192.1"/>
    </source>
</evidence>